<dbReference type="EMBL" id="CP031733">
    <property type="protein sequence ID" value="AXQ78172.1"/>
    <property type="molecule type" value="Genomic_DNA"/>
</dbReference>
<protein>
    <submittedName>
        <fullName evidence="4">HXXEE domain-containing protein</fullName>
    </submittedName>
</protein>
<dbReference type="EMBL" id="QVQY01000019">
    <property type="protein sequence ID" value="RFU50683.1"/>
    <property type="molecule type" value="Genomic_DNA"/>
</dbReference>
<feature type="transmembrane region" description="Helical" evidence="1">
    <location>
        <begin position="64"/>
        <end position="86"/>
    </location>
</feature>
<dbReference type="OrthoDB" id="5195477at2"/>
<dbReference type="EMBL" id="QVQZ01000007">
    <property type="protein sequence ID" value="RFU53454.1"/>
    <property type="molecule type" value="Genomic_DNA"/>
</dbReference>
<evidence type="ECO:0000313" key="7">
    <source>
        <dbReference type="Proteomes" id="UP000264056"/>
    </source>
</evidence>
<evidence type="ECO:0000313" key="5">
    <source>
        <dbReference type="Proteomes" id="UP000246115"/>
    </source>
</evidence>
<organism evidence="4 6">
    <name type="scientific">Streptococcus chenjunshii</name>
    <dbReference type="NCBI Taxonomy" id="2173853"/>
    <lineage>
        <taxon>Bacteria</taxon>
        <taxon>Bacillati</taxon>
        <taxon>Bacillota</taxon>
        <taxon>Bacilli</taxon>
        <taxon>Lactobacillales</taxon>
        <taxon>Streptococcaceae</taxon>
        <taxon>Streptococcus</taxon>
    </lineage>
</organism>
<gene>
    <name evidence="2" type="ORF">DDV21_003300</name>
    <name evidence="3" type="ORF">DDV22_07290</name>
    <name evidence="4" type="ORF">DDV23_04465</name>
</gene>
<keyword evidence="1" id="KW-0812">Transmembrane</keyword>
<evidence type="ECO:0000313" key="3">
    <source>
        <dbReference type="EMBL" id="RFU50683.1"/>
    </source>
</evidence>
<evidence type="ECO:0000313" key="6">
    <source>
        <dbReference type="Proteomes" id="UP000262901"/>
    </source>
</evidence>
<accession>A0A372KNG6</accession>
<accession>A0A346NAX7</accession>
<proteinExistence type="predicted"/>
<name>A0A372KNG6_9STRE</name>
<reference evidence="4 6" key="2">
    <citation type="submission" date="2018-08" db="EMBL/GenBank/DDBJ databases">
        <title>Draft genome of Streptococcus sp. nov. Z1.</title>
        <authorList>
            <person name="Tian Z."/>
        </authorList>
    </citation>
    <scope>NUCLEOTIDE SEQUENCE [LARGE SCALE GENOMIC DNA]</scope>
    <source>
        <strain evidence="4">Z1</strain>
        <strain evidence="6">Z1(2018)</strain>
    </source>
</reference>
<feature type="transmembrane region" description="Helical" evidence="1">
    <location>
        <begin position="107"/>
        <end position="130"/>
    </location>
</feature>
<reference evidence="3 7" key="1">
    <citation type="submission" date="2018-08" db="EMBL/GenBank/DDBJ databases">
        <title>Draft genome of Streptococcus sp .nov. Z2.</title>
        <authorList>
            <person name="Tian Z."/>
        </authorList>
    </citation>
    <scope>NUCLEOTIDE SEQUENCE [LARGE SCALE GENOMIC DNA]</scope>
    <source>
        <strain evidence="3 7">Z2</strain>
    </source>
</reference>
<evidence type="ECO:0000313" key="4">
    <source>
        <dbReference type="EMBL" id="RFU53454.1"/>
    </source>
</evidence>
<evidence type="ECO:0000256" key="1">
    <source>
        <dbReference type="SAM" id="Phobius"/>
    </source>
</evidence>
<keyword evidence="7" id="KW-1185">Reference proteome</keyword>
<dbReference type="Proteomes" id="UP000264056">
    <property type="component" value="Unassembled WGS sequence"/>
</dbReference>
<dbReference type="Proteomes" id="UP000246115">
    <property type="component" value="Chromosome"/>
</dbReference>
<keyword evidence="1" id="KW-1133">Transmembrane helix</keyword>
<evidence type="ECO:0000313" key="2">
    <source>
        <dbReference type="EMBL" id="AXQ78172.1"/>
    </source>
</evidence>
<keyword evidence="1" id="KW-0472">Membrane</keyword>
<reference evidence="2" key="4">
    <citation type="journal article" date="2019" name="Int. J. Syst. Evol. Microbiol.">
        <title>Streptococcus chenjunshii sp. nov. isolated from feces of Tibetan antelopes.</title>
        <authorList>
            <person name="Tian Z."/>
            <person name="Lu S."/>
            <person name="Jin D."/>
            <person name="Yang J."/>
            <person name="Pu J."/>
            <person name="Lai X.H."/>
            <person name="Bai X.N."/>
            <person name="Wu X.M."/>
            <person name="Li J."/>
            <person name="Wang S."/>
            <person name="Xu J."/>
        </authorList>
    </citation>
    <scope>NUCLEOTIDE SEQUENCE</scope>
    <source>
        <strain evidence="2">Z15</strain>
    </source>
</reference>
<reference evidence="5" key="3">
    <citation type="submission" date="2018-08" db="EMBL/GenBank/DDBJ databases">
        <title>Streptococcus chenjunshii sp. nov., isolated from stools sample of the Tibetan antelope in the Qinghai-Tibet plateau, China.</title>
        <authorList>
            <person name="Tian Z."/>
        </authorList>
    </citation>
    <scope>NUCLEOTIDE SEQUENCE [LARGE SCALE GENOMIC DNA]</scope>
    <source>
        <strain evidence="5">Z15</strain>
    </source>
</reference>
<dbReference type="AlphaFoldDB" id="A0A372KNG6"/>
<dbReference type="RefSeq" id="WP_116877910.1">
    <property type="nucleotide sequence ID" value="NZ_CP031733.1"/>
</dbReference>
<dbReference type="InterPro" id="IPR025671">
    <property type="entry name" value="HXXEE"/>
</dbReference>
<dbReference type="Pfam" id="PF13787">
    <property type="entry name" value="HXXEE"/>
    <property type="match status" value="1"/>
</dbReference>
<dbReference type="Proteomes" id="UP000262901">
    <property type="component" value="Unassembled WGS sequence"/>
</dbReference>
<feature type="transmembrane region" description="Helical" evidence="1">
    <location>
        <begin position="136"/>
        <end position="154"/>
    </location>
</feature>
<sequence length="171" mass="19268">MTLSLLAFLNIVLFMLHEFEEIIRVCPWIDKKGDDPKFAKEMFIAGKAHYLSSETLAALILEEFFLASLLLFAGIVLRLPELVLAITLDHTLHLFAHIAQAVAFRTWVPGSITAVLTMPVILMTIAVFIFSQSLNWTLLFLLTISIFAALLLNLRFLHSQAANVEQWLRSG</sequence>
<dbReference type="KEGG" id="schj:DDV21_003300"/>